<dbReference type="SUPFAM" id="SSF81383">
    <property type="entry name" value="F-box domain"/>
    <property type="match status" value="1"/>
</dbReference>
<dbReference type="GO" id="GO:0019005">
    <property type="term" value="C:SCF ubiquitin ligase complex"/>
    <property type="evidence" value="ECO:0007669"/>
    <property type="project" value="TreeGrafter"/>
</dbReference>
<feature type="domain" description="F-box" evidence="2">
    <location>
        <begin position="1"/>
        <end position="48"/>
    </location>
</feature>
<organism evidence="4 5">
    <name type="scientific">Engystomops pustulosus</name>
    <name type="common">Tungara frog</name>
    <name type="synonym">Physalaemus pustulosus</name>
    <dbReference type="NCBI Taxonomy" id="76066"/>
    <lineage>
        <taxon>Eukaryota</taxon>
        <taxon>Metazoa</taxon>
        <taxon>Chordata</taxon>
        <taxon>Craniata</taxon>
        <taxon>Vertebrata</taxon>
        <taxon>Euteleostomi</taxon>
        <taxon>Amphibia</taxon>
        <taxon>Batrachia</taxon>
        <taxon>Anura</taxon>
        <taxon>Neobatrachia</taxon>
        <taxon>Hyloidea</taxon>
        <taxon>Leptodactylidae</taxon>
        <taxon>Leiuperinae</taxon>
        <taxon>Engystomops</taxon>
    </lineage>
</organism>
<reference evidence="4" key="1">
    <citation type="thesis" date="2020" institute="ProQuest LLC" country="789 East Eisenhower Parkway, Ann Arbor, MI, USA">
        <title>Comparative Genomics and Chromosome Evolution.</title>
        <authorList>
            <person name="Mudd A.B."/>
        </authorList>
    </citation>
    <scope>NUCLEOTIDE SEQUENCE</scope>
    <source>
        <strain evidence="4">237g6f4</strain>
        <tissue evidence="4">Blood</tissue>
    </source>
</reference>
<dbReference type="EMBL" id="WNYA01000006">
    <property type="protein sequence ID" value="KAG8568442.1"/>
    <property type="molecule type" value="Genomic_DNA"/>
</dbReference>
<dbReference type="CDD" id="cd22168">
    <property type="entry name" value="F-box_FBXO6-like"/>
    <property type="match status" value="1"/>
</dbReference>
<dbReference type="GO" id="GO:0061630">
    <property type="term" value="F:ubiquitin protein ligase activity"/>
    <property type="evidence" value="ECO:0007669"/>
    <property type="project" value="TreeGrafter"/>
</dbReference>
<dbReference type="Gene3D" id="2.60.120.260">
    <property type="entry name" value="Galactose-binding domain-like"/>
    <property type="match status" value="1"/>
</dbReference>
<dbReference type="InterPro" id="IPR036047">
    <property type="entry name" value="F-box-like_dom_sf"/>
</dbReference>
<dbReference type="Proteomes" id="UP000824782">
    <property type="component" value="Unassembled WGS sequence"/>
</dbReference>
<dbReference type="InterPro" id="IPR008979">
    <property type="entry name" value="Galactose-bd-like_sf"/>
</dbReference>
<dbReference type="SUPFAM" id="SSF49785">
    <property type="entry name" value="Galactose-binding domain-like"/>
    <property type="match status" value="1"/>
</dbReference>
<sequence>MGSMNNIPEGVLLEILCAVPACDLIHRCRLVCTLWRDTIDSPALWKTKCHRDRFVSVRCKRSPPDWRMFYYLHLKKRNLLKNPNAAEKFKFWHKKENGGHHWKVETLPGEHGRPFSDEKVKKYFVTSFGMCLKSQTIDLKKEGYSPEFMDKVQPDIVIKDWYAARHDCGCEYRIIVQLLSQDHTVMAEFHPEPVYIEQWSNAEWSQIEYTFRNYGPGVRYIYFEHGGKDTQYWAGWYGIRVTSSSVMIDPGDLSTDIS</sequence>
<feature type="domain" description="FBA" evidence="3">
    <location>
        <begin position="69"/>
        <end position="250"/>
    </location>
</feature>
<dbReference type="FunFam" id="2.60.120.260:FF:000012">
    <property type="entry name" value="F-box only protein 2"/>
    <property type="match status" value="1"/>
</dbReference>
<dbReference type="Gene3D" id="1.20.1280.50">
    <property type="match status" value="1"/>
</dbReference>
<proteinExistence type="predicted"/>
<dbReference type="PANTHER" id="PTHR12125:SF12">
    <property type="entry name" value="F-BOX ONLY PROTEIN 6"/>
    <property type="match status" value="1"/>
</dbReference>
<protein>
    <recommendedName>
        <fullName evidence="6">F-box only protein 6</fullName>
    </recommendedName>
</protein>
<dbReference type="InterPro" id="IPR039752">
    <property type="entry name" value="F-box_only"/>
</dbReference>
<dbReference type="Pfam" id="PF12937">
    <property type="entry name" value="F-box-like"/>
    <property type="match status" value="1"/>
</dbReference>
<dbReference type="GO" id="GO:0006516">
    <property type="term" value="P:glycoprotein catabolic process"/>
    <property type="evidence" value="ECO:0007669"/>
    <property type="project" value="TreeGrafter"/>
</dbReference>
<dbReference type="GO" id="GO:0005737">
    <property type="term" value="C:cytoplasm"/>
    <property type="evidence" value="ECO:0007669"/>
    <property type="project" value="UniProtKB-ARBA"/>
</dbReference>
<dbReference type="GO" id="GO:0031146">
    <property type="term" value="P:SCF-dependent proteasomal ubiquitin-dependent protein catabolic process"/>
    <property type="evidence" value="ECO:0007669"/>
    <property type="project" value="TreeGrafter"/>
</dbReference>
<keyword evidence="5" id="KW-1185">Reference proteome</keyword>
<evidence type="ECO:0000256" key="1">
    <source>
        <dbReference type="ARBA" id="ARBA00022786"/>
    </source>
</evidence>
<evidence type="ECO:0000259" key="3">
    <source>
        <dbReference type="PROSITE" id="PS51114"/>
    </source>
</evidence>
<accession>A0AAV7B7C3</accession>
<dbReference type="InterPro" id="IPR007397">
    <property type="entry name" value="F-box-assoc_dom"/>
</dbReference>
<evidence type="ECO:0000259" key="2">
    <source>
        <dbReference type="PROSITE" id="PS50181"/>
    </source>
</evidence>
<dbReference type="PROSITE" id="PS50181">
    <property type="entry name" value="FBOX"/>
    <property type="match status" value="1"/>
</dbReference>
<dbReference type="PANTHER" id="PTHR12125">
    <property type="entry name" value="F-BOX ONLY PROTEIN 6-LIKE PROTEIN"/>
    <property type="match status" value="1"/>
</dbReference>
<evidence type="ECO:0008006" key="6">
    <source>
        <dbReference type="Google" id="ProtNLM"/>
    </source>
</evidence>
<gene>
    <name evidence="4" type="ORF">GDO81_014002</name>
</gene>
<comment type="caution">
    <text evidence="4">The sequence shown here is derived from an EMBL/GenBank/DDBJ whole genome shotgun (WGS) entry which is preliminary data.</text>
</comment>
<dbReference type="GO" id="GO:0036503">
    <property type="term" value="P:ERAD pathway"/>
    <property type="evidence" value="ECO:0007669"/>
    <property type="project" value="TreeGrafter"/>
</dbReference>
<dbReference type="InterPro" id="IPR001810">
    <property type="entry name" value="F-box_dom"/>
</dbReference>
<dbReference type="FunFam" id="1.20.1280.50:FF:000002">
    <property type="entry name" value="F-box only protein 44"/>
    <property type="match status" value="1"/>
</dbReference>
<dbReference type="AlphaFoldDB" id="A0AAV7B7C3"/>
<name>A0AAV7B7C3_ENGPU</name>
<evidence type="ECO:0000313" key="5">
    <source>
        <dbReference type="Proteomes" id="UP000824782"/>
    </source>
</evidence>
<dbReference type="PROSITE" id="PS51114">
    <property type="entry name" value="FBA"/>
    <property type="match status" value="1"/>
</dbReference>
<dbReference type="Pfam" id="PF04300">
    <property type="entry name" value="FBA"/>
    <property type="match status" value="1"/>
</dbReference>
<keyword evidence="1" id="KW-0833">Ubl conjugation pathway</keyword>
<evidence type="ECO:0000313" key="4">
    <source>
        <dbReference type="EMBL" id="KAG8568442.1"/>
    </source>
</evidence>
<dbReference type="SMART" id="SM01198">
    <property type="entry name" value="FBA"/>
    <property type="match status" value="1"/>
</dbReference>
<dbReference type="SMART" id="SM00256">
    <property type="entry name" value="FBOX"/>
    <property type="match status" value="1"/>
</dbReference>